<gene>
    <name evidence="2" type="ORF">ACFSR2_21340</name>
</gene>
<dbReference type="Proteomes" id="UP001597510">
    <property type="component" value="Unassembled WGS sequence"/>
</dbReference>
<accession>A0ABW5JCD0</accession>
<name>A0ABW5JCD0_9BACT</name>
<proteinExistence type="predicted"/>
<protein>
    <recommendedName>
        <fullName evidence="4">Outer membrane protein beta-barrel domain-containing protein</fullName>
    </recommendedName>
</protein>
<feature type="chain" id="PRO_5046362099" description="Outer membrane protein beta-barrel domain-containing protein" evidence="1">
    <location>
        <begin position="26"/>
        <end position="172"/>
    </location>
</feature>
<dbReference type="RefSeq" id="WP_340233285.1">
    <property type="nucleotide sequence ID" value="NZ_JBBEWC010000001.1"/>
</dbReference>
<evidence type="ECO:0000313" key="3">
    <source>
        <dbReference type="Proteomes" id="UP001597510"/>
    </source>
</evidence>
<sequence>MKKLLTMTAVAILCCIFAENTQAQAFQKGTKNLNVGLGLGYGVGLNASVDVGIHELISVGAIGAFSSSNLGYGLGRFRRTTFAIGGRGAVHLGKFVNEALSIDDNKFDPYVGIALGFRTVKYNDDYALFYNGIGTGLMYGGYAGARYYFKEKLGAYAEVGFPYTSLGITLKF</sequence>
<comment type="caution">
    <text evidence="2">The sequence shown here is derived from an EMBL/GenBank/DDBJ whole genome shotgun (WGS) entry which is preliminary data.</text>
</comment>
<dbReference type="EMBL" id="JBHULC010000038">
    <property type="protein sequence ID" value="MFD2523456.1"/>
    <property type="molecule type" value="Genomic_DNA"/>
</dbReference>
<reference evidence="3" key="1">
    <citation type="journal article" date="2019" name="Int. J. Syst. Evol. Microbiol.">
        <title>The Global Catalogue of Microorganisms (GCM) 10K type strain sequencing project: providing services to taxonomists for standard genome sequencing and annotation.</title>
        <authorList>
            <consortium name="The Broad Institute Genomics Platform"/>
            <consortium name="The Broad Institute Genome Sequencing Center for Infectious Disease"/>
            <person name="Wu L."/>
            <person name="Ma J."/>
        </authorList>
    </citation>
    <scope>NUCLEOTIDE SEQUENCE [LARGE SCALE GENOMIC DNA]</scope>
    <source>
        <strain evidence="3">KCTC 52344</strain>
    </source>
</reference>
<keyword evidence="3" id="KW-1185">Reference proteome</keyword>
<evidence type="ECO:0000256" key="1">
    <source>
        <dbReference type="SAM" id="SignalP"/>
    </source>
</evidence>
<feature type="signal peptide" evidence="1">
    <location>
        <begin position="1"/>
        <end position="25"/>
    </location>
</feature>
<evidence type="ECO:0008006" key="4">
    <source>
        <dbReference type="Google" id="ProtNLM"/>
    </source>
</evidence>
<dbReference type="Gene3D" id="2.40.160.20">
    <property type="match status" value="1"/>
</dbReference>
<keyword evidence="1" id="KW-0732">Signal</keyword>
<organism evidence="2 3">
    <name type="scientific">Emticicia soli</name>
    <dbReference type="NCBI Taxonomy" id="2027878"/>
    <lineage>
        <taxon>Bacteria</taxon>
        <taxon>Pseudomonadati</taxon>
        <taxon>Bacteroidota</taxon>
        <taxon>Cytophagia</taxon>
        <taxon>Cytophagales</taxon>
        <taxon>Leadbetterellaceae</taxon>
        <taxon>Emticicia</taxon>
    </lineage>
</organism>
<evidence type="ECO:0000313" key="2">
    <source>
        <dbReference type="EMBL" id="MFD2523456.1"/>
    </source>
</evidence>